<feature type="non-terminal residue" evidence="3">
    <location>
        <position position="344"/>
    </location>
</feature>
<accession>A0ABX1AXB4</accession>
<reference evidence="3 4" key="1">
    <citation type="submission" date="2020-03" db="EMBL/GenBank/DDBJ databases">
        <title>Draft genome of Streptomyces sp. ventii, isolated from the Axial Seamount in the Pacific Ocean, and resequencing of the two type strains Streptomyces lonarensis strain NCL 716 and Streptomyces bohaiensis strain 11A07.</title>
        <authorList>
            <person name="Loughran R.M."/>
            <person name="Pfannmuller K.M."/>
            <person name="Wasson B.J."/>
            <person name="Deadmond M.C."/>
            <person name="Paddock B.E."/>
            <person name="Koyack M.J."/>
            <person name="Gallegos D.A."/>
            <person name="Mitchell E.A."/>
            <person name="Ushijima B."/>
            <person name="Saw J.H."/>
            <person name="Mcphail K.L."/>
            <person name="Videau P."/>
        </authorList>
    </citation>
    <scope>NUCLEOTIDE SEQUENCE [LARGE SCALE GENOMIC DNA]</scope>
    <source>
        <strain evidence="4">5675061</strain>
    </source>
</reference>
<evidence type="ECO:0000259" key="2">
    <source>
        <dbReference type="Pfam" id="PF01593"/>
    </source>
</evidence>
<dbReference type="SUPFAM" id="SSF51905">
    <property type="entry name" value="FAD/NAD(P)-binding domain"/>
    <property type="match status" value="1"/>
</dbReference>
<evidence type="ECO:0000313" key="4">
    <source>
        <dbReference type="Proteomes" id="UP000746503"/>
    </source>
</evidence>
<dbReference type="EMBL" id="JAAVJB010000340">
    <property type="protein sequence ID" value="NJP69032.1"/>
    <property type="molecule type" value="Genomic_DNA"/>
</dbReference>
<keyword evidence="4" id="KW-1185">Reference proteome</keyword>
<protein>
    <submittedName>
        <fullName evidence="3">NAD(P)/FAD-dependent oxidoreductase</fullName>
    </submittedName>
</protein>
<dbReference type="Pfam" id="PF01593">
    <property type="entry name" value="Amino_oxidase"/>
    <property type="match status" value="1"/>
</dbReference>
<dbReference type="PANTHER" id="PTHR43734">
    <property type="entry name" value="PHYTOENE DESATURASE"/>
    <property type="match status" value="1"/>
</dbReference>
<dbReference type="InterPro" id="IPR036188">
    <property type="entry name" value="FAD/NAD-bd_sf"/>
</dbReference>
<gene>
    <name evidence="3" type="ORF">HCJ92_22795</name>
</gene>
<name>A0ABX1AXB4_9ACTN</name>
<evidence type="ECO:0000256" key="1">
    <source>
        <dbReference type="SAM" id="MobiDB-lite"/>
    </source>
</evidence>
<organism evidence="3 4">
    <name type="scientific">Streptomyces spiramenti</name>
    <dbReference type="NCBI Taxonomy" id="2720606"/>
    <lineage>
        <taxon>Bacteria</taxon>
        <taxon>Bacillati</taxon>
        <taxon>Actinomycetota</taxon>
        <taxon>Actinomycetes</taxon>
        <taxon>Kitasatosporales</taxon>
        <taxon>Streptomycetaceae</taxon>
        <taxon>Streptomyces</taxon>
    </lineage>
</organism>
<feature type="region of interest" description="Disordered" evidence="1">
    <location>
        <begin position="311"/>
        <end position="344"/>
    </location>
</feature>
<sequence length="344" mass="36552">MAGIVVVGAGAGALAAAARLATSGHRVTVVERSGAVGGAVGAYRRDGFAFDTGPGLLHFPAVWRDLFLKTGRAALEECVELRRVDPAVEHRFADGTRLRLPGFSRAGVRRALDEAVGADAGERWHAVLGRARETWESTRRPLLEEPLTAAAREAAHADAYPARRGGLLRRRPRTLAAMARDELRHPATEAVLASVARRHGLDPHTAPASAAVLAYVEETFGSWYPLGGMRALVSALHRRCEERRVRFELGAEAVRVLEREGRAAGVELADGRRLAAEKVVWGGAWPGAGRTRGTAGRLVVLLALRGPHPAGTPHRTVVHPAATRPGGAAGPAVTLDRPDDPWGG</sequence>
<evidence type="ECO:0000313" key="3">
    <source>
        <dbReference type="EMBL" id="NJP69032.1"/>
    </source>
</evidence>
<dbReference type="InterPro" id="IPR002937">
    <property type="entry name" value="Amino_oxidase"/>
</dbReference>
<feature type="compositionally biased region" description="Low complexity" evidence="1">
    <location>
        <begin position="320"/>
        <end position="332"/>
    </location>
</feature>
<dbReference type="PANTHER" id="PTHR43734:SF1">
    <property type="entry name" value="PHYTOENE DESATURASE"/>
    <property type="match status" value="1"/>
</dbReference>
<dbReference type="Proteomes" id="UP000746503">
    <property type="component" value="Unassembled WGS sequence"/>
</dbReference>
<comment type="caution">
    <text evidence="3">The sequence shown here is derived from an EMBL/GenBank/DDBJ whole genome shotgun (WGS) entry which is preliminary data.</text>
</comment>
<feature type="domain" description="Amine oxidase" evidence="2">
    <location>
        <begin position="14"/>
        <end position="280"/>
    </location>
</feature>
<dbReference type="RefSeq" id="WP_167935500.1">
    <property type="nucleotide sequence ID" value="NZ_JAAVJB010000340.1"/>
</dbReference>
<dbReference type="Gene3D" id="3.50.50.60">
    <property type="entry name" value="FAD/NAD(P)-binding domain"/>
    <property type="match status" value="2"/>
</dbReference>
<proteinExistence type="predicted"/>